<evidence type="ECO:0000313" key="1">
    <source>
        <dbReference type="EMBL" id="MBY80763.1"/>
    </source>
</evidence>
<dbReference type="PANTHER" id="PTHR21192:SF2">
    <property type="entry name" value="NADH DEHYDROGENASE [UBIQUINONE] 1 ALPHA SUBCOMPLEX ASSEMBLY FACTOR 3"/>
    <property type="match status" value="1"/>
</dbReference>
<dbReference type="GO" id="GO:0005743">
    <property type="term" value="C:mitochondrial inner membrane"/>
    <property type="evidence" value="ECO:0007669"/>
    <property type="project" value="TreeGrafter"/>
</dbReference>
<dbReference type="AlphaFoldDB" id="A0A2S2QSX0"/>
<name>A0A2S2QSX0_9HEMI</name>
<dbReference type="InterPro" id="IPR007523">
    <property type="entry name" value="NDUFAF3/AAMDC"/>
</dbReference>
<dbReference type="Pfam" id="PF04430">
    <property type="entry name" value="DUF498"/>
    <property type="match status" value="1"/>
</dbReference>
<organism evidence="1">
    <name type="scientific">Sipha flava</name>
    <name type="common">yellow sugarcane aphid</name>
    <dbReference type="NCBI Taxonomy" id="143950"/>
    <lineage>
        <taxon>Eukaryota</taxon>
        <taxon>Metazoa</taxon>
        <taxon>Ecdysozoa</taxon>
        <taxon>Arthropoda</taxon>
        <taxon>Hexapoda</taxon>
        <taxon>Insecta</taxon>
        <taxon>Pterygota</taxon>
        <taxon>Neoptera</taxon>
        <taxon>Paraneoptera</taxon>
        <taxon>Hemiptera</taxon>
        <taxon>Sternorrhyncha</taxon>
        <taxon>Aphidomorpha</taxon>
        <taxon>Aphidoidea</taxon>
        <taxon>Aphididae</taxon>
        <taxon>Sipha</taxon>
    </lineage>
</organism>
<dbReference type="PANTHER" id="PTHR21192">
    <property type="entry name" value="NUCLEAR PROTEIN E3-3"/>
    <property type="match status" value="1"/>
</dbReference>
<proteinExistence type="predicted"/>
<dbReference type="EMBL" id="GGMS01011560">
    <property type="protein sequence ID" value="MBY80763.1"/>
    <property type="molecule type" value="Transcribed_RNA"/>
</dbReference>
<protein>
    <submittedName>
        <fullName evidence="1">NADH dehydrogenase</fullName>
    </submittedName>
</protein>
<dbReference type="Gene3D" id="3.40.1230.10">
    <property type="entry name" value="MTH938-like"/>
    <property type="match status" value="1"/>
</dbReference>
<gene>
    <name evidence="1" type="primary">NDUFAF3</name>
    <name evidence="1" type="ORF">g.108556</name>
</gene>
<dbReference type="InterPro" id="IPR036748">
    <property type="entry name" value="MTH938-like_sf"/>
</dbReference>
<dbReference type="SUPFAM" id="SSF64076">
    <property type="entry name" value="MTH938-like"/>
    <property type="match status" value="1"/>
</dbReference>
<accession>A0A2S2QSX0</accession>
<dbReference type="GO" id="GO:0032981">
    <property type="term" value="P:mitochondrial respiratory chain complex I assembly"/>
    <property type="evidence" value="ECO:0007669"/>
    <property type="project" value="TreeGrafter"/>
</dbReference>
<sequence length="245" mass="27327">MSLRNAARSAAAAVVARNRWTRPTGRRWVGSYDNDGKTYVSMLNNNNIRDGIMISGYSQFGFRLNNNFMVLGPVVCFSNSIMAWYVNDDRDVSEDSLSLLFHLEPPPSVVVLGVGDDTYRRQVDTVVLAAARKHRCNIVVLPIDAALATYNFIVSEGRQVAGAFIPPRFIPVTDDDVITANARHVHVYGEGVTPDDVWVDDQEHEEKVNANYREFAEVVGAQNAADEELRRKLTPKKDGGEKKIE</sequence>
<reference evidence="1" key="1">
    <citation type="submission" date="2018-04" db="EMBL/GenBank/DDBJ databases">
        <title>Transcriptome assembly of Sipha flava.</title>
        <authorList>
            <person name="Scully E.D."/>
            <person name="Geib S.M."/>
            <person name="Palmer N.A."/>
            <person name="Koch K."/>
            <person name="Bradshaw J."/>
            <person name="Heng-Moss T."/>
            <person name="Sarath G."/>
        </authorList>
    </citation>
    <scope>NUCLEOTIDE SEQUENCE</scope>
</reference>